<evidence type="ECO:0000313" key="2">
    <source>
        <dbReference type="Proteomes" id="UP000012089"/>
    </source>
</evidence>
<reference evidence="1 2" key="1">
    <citation type="submission" date="2013-01" db="EMBL/GenBank/DDBJ databases">
        <authorList>
            <person name="Harkins D.M."/>
            <person name="Durkin A.S."/>
            <person name="Brinkac L.M."/>
            <person name="Haft D.H."/>
            <person name="Selengut J.D."/>
            <person name="Sanka R."/>
            <person name="DePew J."/>
            <person name="Purushe J."/>
            <person name="Tulsiani S.M."/>
            <person name="Graham G.C."/>
            <person name="Burns M.-A."/>
            <person name="Dohnt M.F."/>
            <person name="Smythe L.D."/>
            <person name="McKay D.B."/>
            <person name="Craig S.B."/>
            <person name="Vinetz J.M."/>
            <person name="Sutton G.G."/>
            <person name="Nierman W.C."/>
            <person name="Fouts D.E."/>
        </authorList>
    </citation>
    <scope>NUCLEOTIDE SEQUENCE [LARGE SCALE GENOMIC DNA]</scope>
    <source>
        <strain evidence="1 2">LT2156</strain>
    </source>
</reference>
<sequence length="42" mass="5009">MVRLFCLNAIVIFLKRPERKSYYWTKLSEGPSSVIYSRSKKL</sequence>
<protein>
    <submittedName>
        <fullName evidence="1">Uncharacterized protein</fullName>
    </submittedName>
</protein>
<proteinExistence type="predicted"/>
<comment type="caution">
    <text evidence="1">The sequence shown here is derived from an EMBL/GenBank/DDBJ whole genome shotgun (WGS) entry which is preliminary data.</text>
</comment>
<organism evidence="1 2">
    <name type="scientific">Leptospira interrogans serovar Zanoni str. LT2156</name>
    <dbReference type="NCBI Taxonomy" id="1001601"/>
    <lineage>
        <taxon>Bacteria</taxon>
        <taxon>Pseudomonadati</taxon>
        <taxon>Spirochaetota</taxon>
        <taxon>Spirochaetia</taxon>
        <taxon>Leptospirales</taxon>
        <taxon>Leptospiraceae</taxon>
        <taxon>Leptospira</taxon>
    </lineage>
</organism>
<dbReference type="AlphaFoldDB" id="M6HB14"/>
<dbReference type="EMBL" id="AFMF02000036">
    <property type="protein sequence ID" value="EMM94290.1"/>
    <property type="molecule type" value="Genomic_DNA"/>
</dbReference>
<gene>
    <name evidence="1" type="ORF">LEP1GSC158_0664</name>
</gene>
<accession>M6HB14</accession>
<evidence type="ECO:0000313" key="1">
    <source>
        <dbReference type="EMBL" id="EMM94290.1"/>
    </source>
</evidence>
<dbReference type="Proteomes" id="UP000012089">
    <property type="component" value="Unassembled WGS sequence"/>
</dbReference>
<name>M6HB14_LEPIR</name>